<dbReference type="Proteomes" id="UP000230605">
    <property type="component" value="Chromosome 5"/>
</dbReference>
<evidence type="ECO:0000256" key="2">
    <source>
        <dbReference type="ARBA" id="ARBA00022603"/>
    </source>
</evidence>
<dbReference type="Proteomes" id="UP001302367">
    <property type="component" value="Chromosome 5"/>
</dbReference>
<dbReference type="GO" id="GO:0032259">
    <property type="term" value="P:methylation"/>
    <property type="evidence" value="ECO:0007669"/>
    <property type="project" value="UniProtKB-KW"/>
</dbReference>
<dbReference type="PANTHER" id="PTHR12176:SF80">
    <property type="entry name" value="EEF1A LYSINE METHYLTRANSFERASE 4"/>
    <property type="match status" value="1"/>
</dbReference>
<dbReference type="EMBL" id="LKMD01000108">
    <property type="protein sequence ID" value="PIA88670.1"/>
    <property type="molecule type" value="Genomic_DNA"/>
</dbReference>
<dbReference type="Pfam" id="PF08241">
    <property type="entry name" value="Methyltransf_11"/>
    <property type="match status" value="1"/>
</dbReference>
<feature type="domain" description="Methyltransferase type 11" evidence="4">
    <location>
        <begin position="61"/>
        <end position="167"/>
    </location>
</feature>
<dbReference type="InterPro" id="IPR051419">
    <property type="entry name" value="Lys/N-term_MeTrsfase_sf"/>
</dbReference>
<protein>
    <submittedName>
        <fullName evidence="5">Endothelin-converting enzyme 2</fullName>
    </submittedName>
</protein>
<keyword evidence="8" id="KW-1185">Reference proteome</keyword>
<evidence type="ECO:0000313" key="6">
    <source>
        <dbReference type="EMBL" id="WPB03705.1"/>
    </source>
</evidence>
<dbReference type="InterPro" id="IPR013216">
    <property type="entry name" value="Methyltransf_11"/>
</dbReference>
<reference evidence="5 7" key="1">
    <citation type="submission" date="2015-10" db="EMBL/GenBank/DDBJ databases">
        <title>The cercosporin biosynthetic gene cluster was horizontally transferred to several fungal lineages and shown to be expanded in Cercospora beticola based on microsynteny with recipient genomes.</title>
        <authorList>
            <person name="De Jonge R."/>
            <person name="Ebert M.K."/>
            <person name="Suttle J.C."/>
            <person name="Jurick Ii W.M."/>
            <person name="Secor G.A."/>
            <person name="Thomma B.P."/>
            <person name="Van De Peer Y."/>
            <person name="Bolton M.D."/>
        </authorList>
    </citation>
    <scope>NUCLEOTIDE SEQUENCE [LARGE SCALE GENOMIC DNA]</scope>
    <source>
        <strain evidence="5 7">09-40</strain>
    </source>
</reference>
<evidence type="ECO:0000313" key="7">
    <source>
        <dbReference type="Proteomes" id="UP000230605"/>
    </source>
</evidence>
<dbReference type="CDD" id="cd02440">
    <property type="entry name" value="AdoMet_MTases"/>
    <property type="match status" value="1"/>
</dbReference>
<accession>A0A2G5H812</accession>
<comment type="similarity">
    <text evidence="1">Belongs to the methyltransferase superfamily.</text>
</comment>
<dbReference type="EMBL" id="CP134188">
    <property type="protein sequence ID" value="WPB03705.1"/>
    <property type="molecule type" value="Genomic_DNA"/>
</dbReference>
<dbReference type="InterPro" id="IPR029063">
    <property type="entry name" value="SAM-dependent_MTases_sf"/>
</dbReference>
<sequence length="214" mass="24570">MPSREEENEALARAEYWDARYAKSDGKNATHEWFRSYSDLQPFLEKHLFEPFPPSQDPKILHLGAGDSTVPRELLDQGYKNQICVDFSPVVVKLMTAQPLEGTTWLCEDVRDMPVIASQSIEVAFDKGTLDAMIHGSPWDPPDDVKENSGRYMKEVARALKPNGVFLYITYRQPHFVKPLLNQDTLWDMHTEVLKPSENSFEYYAFVLRKAQSA</sequence>
<evidence type="ECO:0000313" key="8">
    <source>
        <dbReference type="Proteomes" id="UP001302367"/>
    </source>
</evidence>
<proteinExistence type="inferred from homology"/>
<reference evidence="6 8" key="2">
    <citation type="submission" date="2023-09" db="EMBL/GenBank/DDBJ databases">
        <title>Complete-Gapless Cercospora beticola genome.</title>
        <authorList>
            <person name="Wyatt N.A."/>
            <person name="Spanner R.E."/>
            <person name="Bolton M.D."/>
        </authorList>
    </citation>
    <scope>NUCLEOTIDE SEQUENCE [LARGE SCALE GENOMIC DNA]</scope>
    <source>
        <strain evidence="6">Cb09-40</strain>
    </source>
</reference>
<dbReference type="SUPFAM" id="SSF53335">
    <property type="entry name" value="S-adenosyl-L-methionine-dependent methyltransferases"/>
    <property type="match status" value="1"/>
</dbReference>
<evidence type="ECO:0000256" key="3">
    <source>
        <dbReference type="ARBA" id="ARBA00022679"/>
    </source>
</evidence>
<evidence type="ECO:0000313" key="5">
    <source>
        <dbReference type="EMBL" id="PIA88670.1"/>
    </source>
</evidence>
<dbReference type="PANTHER" id="PTHR12176">
    <property type="entry name" value="SAM-DEPENDENT METHYLTRANSFERASE SUPERFAMILY PROTEIN"/>
    <property type="match status" value="1"/>
</dbReference>
<dbReference type="OrthoDB" id="411785at2759"/>
<name>A0A2G5H812_CERBT</name>
<gene>
    <name evidence="5" type="ORF">CB0940_07736</name>
    <name evidence="6" type="ORF">RHO25_008349</name>
</gene>
<dbReference type="AlphaFoldDB" id="A0A2G5H812"/>
<organism evidence="5 7">
    <name type="scientific">Cercospora beticola</name>
    <name type="common">Sugarbeet leaf spot fungus</name>
    <dbReference type="NCBI Taxonomy" id="122368"/>
    <lineage>
        <taxon>Eukaryota</taxon>
        <taxon>Fungi</taxon>
        <taxon>Dikarya</taxon>
        <taxon>Ascomycota</taxon>
        <taxon>Pezizomycotina</taxon>
        <taxon>Dothideomycetes</taxon>
        <taxon>Dothideomycetidae</taxon>
        <taxon>Mycosphaerellales</taxon>
        <taxon>Mycosphaerellaceae</taxon>
        <taxon>Cercospora</taxon>
    </lineage>
</organism>
<dbReference type="GO" id="GO:0008757">
    <property type="term" value="F:S-adenosylmethionine-dependent methyltransferase activity"/>
    <property type="evidence" value="ECO:0007669"/>
    <property type="project" value="InterPro"/>
</dbReference>
<evidence type="ECO:0000259" key="4">
    <source>
        <dbReference type="Pfam" id="PF08241"/>
    </source>
</evidence>
<keyword evidence="2" id="KW-0489">Methyltransferase</keyword>
<evidence type="ECO:0000256" key="1">
    <source>
        <dbReference type="ARBA" id="ARBA00008361"/>
    </source>
</evidence>
<keyword evidence="3" id="KW-0808">Transferase</keyword>
<dbReference type="Gene3D" id="3.40.50.150">
    <property type="entry name" value="Vaccinia Virus protein VP39"/>
    <property type="match status" value="1"/>
</dbReference>